<evidence type="ECO:0000259" key="6">
    <source>
        <dbReference type="PROSITE" id="PS50109"/>
    </source>
</evidence>
<dbReference type="SMART" id="SM00388">
    <property type="entry name" value="HisKA"/>
    <property type="match status" value="1"/>
</dbReference>
<dbReference type="NCBIfam" id="TIGR00229">
    <property type="entry name" value="sensory_box"/>
    <property type="match status" value="1"/>
</dbReference>
<dbReference type="SMART" id="SM00091">
    <property type="entry name" value="PAS"/>
    <property type="match status" value="1"/>
</dbReference>
<dbReference type="SUPFAM" id="SSF47384">
    <property type="entry name" value="Homodimeric domain of signal transducing histidine kinase"/>
    <property type="match status" value="1"/>
</dbReference>
<dbReference type="InterPro" id="IPR000014">
    <property type="entry name" value="PAS"/>
</dbReference>
<gene>
    <name evidence="8" type="ORF">DXT99_26590</name>
</gene>
<protein>
    <recommendedName>
        <fullName evidence="2">histidine kinase</fullName>
        <ecNumber evidence="2">2.7.13.3</ecNumber>
    </recommendedName>
</protein>
<dbReference type="InterPro" id="IPR035965">
    <property type="entry name" value="PAS-like_dom_sf"/>
</dbReference>
<dbReference type="InterPro" id="IPR036097">
    <property type="entry name" value="HisK_dim/P_sf"/>
</dbReference>
<dbReference type="CDD" id="cd00130">
    <property type="entry name" value="PAS"/>
    <property type="match status" value="1"/>
</dbReference>
<keyword evidence="9" id="KW-1185">Reference proteome</keyword>
<sequence length="480" mass="55087">MLAVPDNGLLSAVLRTVAVRMLRLVAVSMEADKSGVDFIKQASTYIPSQNIPFSGTISSSKRQLSFVQRTTSYAIGLGVRLPSRQLTRAGSPRHNQSLFLLYIPLPCLFRIHSHAMASPKSKLDLTAFKLIGDQYDGVFFVYDLEAGRFIYLNKVFEEMWKRKVDDVMENPASLLDSIHEEDREHVTLCYERLLKEREKMRLQFRVVWPYTTDRWVRLKVYPLEQEGQAHWMAGMAEDDSSRMKNIFDMQKVNARKNSMLEILAHDLRGPISLVQTLAAVIEEDLPKPESERSRKQLKIIQEICRRNIDLIRDLVHQEFLESAQVEVNKERLDVVWEINEVIKMYRDSQENLDRVFKFSSSHEQVYARVDSIKFMQVVNNLVSNALKFTHDGGTISIHVEKDESRVVISVKDDGIGIPEKYRSTLFDKFTEARRPGLKGEETVGLGMSVIKTIAELHGGKIRFESEEGKGTTFFVEVPVE</sequence>
<evidence type="ECO:0000313" key="8">
    <source>
        <dbReference type="EMBL" id="RDV10354.1"/>
    </source>
</evidence>
<reference evidence="9" key="1">
    <citation type="submission" date="2018-08" db="EMBL/GenBank/DDBJ databases">
        <authorList>
            <person name="Liu Z.-W."/>
            <person name="Du Z.-J."/>
        </authorList>
    </citation>
    <scope>NUCLEOTIDE SEQUENCE [LARGE SCALE GENOMIC DNA]</scope>
    <source>
        <strain evidence="9">H4X</strain>
    </source>
</reference>
<evidence type="ECO:0000256" key="2">
    <source>
        <dbReference type="ARBA" id="ARBA00012438"/>
    </source>
</evidence>
<feature type="domain" description="PAS" evidence="7">
    <location>
        <begin position="124"/>
        <end position="197"/>
    </location>
</feature>
<dbReference type="Gene3D" id="3.30.450.20">
    <property type="entry name" value="PAS domain"/>
    <property type="match status" value="1"/>
</dbReference>
<dbReference type="Gene3D" id="3.30.565.10">
    <property type="entry name" value="Histidine kinase-like ATPase, C-terminal domain"/>
    <property type="match status" value="1"/>
</dbReference>
<keyword evidence="3" id="KW-0597">Phosphoprotein</keyword>
<evidence type="ECO:0000256" key="4">
    <source>
        <dbReference type="ARBA" id="ARBA00022679"/>
    </source>
</evidence>
<dbReference type="PANTHER" id="PTHR43547:SF2">
    <property type="entry name" value="HYBRID SIGNAL TRANSDUCTION HISTIDINE KINASE C"/>
    <property type="match status" value="1"/>
</dbReference>
<name>A0A3D8KYQ4_9BACT</name>
<dbReference type="FunFam" id="3.30.565.10:FF:000006">
    <property type="entry name" value="Sensor histidine kinase WalK"/>
    <property type="match status" value="1"/>
</dbReference>
<dbReference type="InterPro" id="IPR013655">
    <property type="entry name" value="PAS_fold_3"/>
</dbReference>
<keyword evidence="5" id="KW-0418">Kinase</keyword>
<dbReference type="SUPFAM" id="SSF55874">
    <property type="entry name" value="ATPase domain of HSP90 chaperone/DNA topoisomerase II/histidine kinase"/>
    <property type="match status" value="1"/>
</dbReference>
<dbReference type="Gene3D" id="1.10.287.130">
    <property type="match status" value="1"/>
</dbReference>
<dbReference type="InterPro" id="IPR003594">
    <property type="entry name" value="HATPase_dom"/>
</dbReference>
<dbReference type="Proteomes" id="UP000256708">
    <property type="component" value="Unassembled WGS sequence"/>
</dbReference>
<proteinExistence type="predicted"/>
<accession>A0A3D8KYQ4</accession>
<dbReference type="PROSITE" id="PS50109">
    <property type="entry name" value="HIS_KIN"/>
    <property type="match status" value="1"/>
</dbReference>
<dbReference type="CDD" id="cd00082">
    <property type="entry name" value="HisKA"/>
    <property type="match status" value="1"/>
</dbReference>
<dbReference type="RefSeq" id="WP_115568627.1">
    <property type="nucleotide sequence ID" value="NZ_QRGR01000066.1"/>
</dbReference>
<dbReference type="EMBL" id="QRGR01000066">
    <property type="protein sequence ID" value="RDV10354.1"/>
    <property type="molecule type" value="Genomic_DNA"/>
</dbReference>
<dbReference type="InterPro" id="IPR005467">
    <property type="entry name" value="His_kinase_dom"/>
</dbReference>
<dbReference type="InterPro" id="IPR036890">
    <property type="entry name" value="HATPase_C_sf"/>
</dbReference>
<dbReference type="InterPro" id="IPR003661">
    <property type="entry name" value="HisK_dim/P_dom"/>
</dbReference>
<comment type="caution">
    <text evidence="8">The sequence shown here is derived from an EMBL/GenBank/DDBJ whole genome shotgun (WGS) entry which is preliminary data.</text>
</comment>
<keyword evidence="4" id="KW-0808">Transferase</keyword>
<evidence type="ECO:0000313" key="9">
    <source>
        <dbReference type="Proteomes" id="UP000256708"/>
    </source>
</evidence>
<evidence type="ECO:0000256" key="5">
    <source>
        <dbReference type="ARBA" id="ARBA00022777"/>
    </source>
</evidence>
<evidence type="ECO:0000256" key="1">
    <source>
        <dbReference type="ARBA" id="ARBA00000085"/>
    </source>
</evidence>
<evidence type="ECO:0000259" key="7">
    <source>
        <dbReference type="PROSITE" id="PS50112"/>
    </source>
</evidence>
<feature type="domain" description="Histidine kinase" evidence="6">
    <location>
        <begin position="262"/>
        <end position="480"/>
    </location>
</feature>
<dbReference type="Pfam" id="PF08447">
    <property type="entry name" value="PAS_3"/>
    <property type="match status" value="1"/>
</dbReference>
<dbReference type="SMART" id="SM00387">
    <property type="entry name" value="HATPase_c"/>
    <property type="match status" value="1"/>
</dbReference>
<dbReference type="GO" id="GO:0000155">
    <property type="term" value="F:phosphorelay sensor kinase activity"/>
    <property type="evidence" value="ECO:0007669"/>
    <property type="project" value="InterPro"/>
</dbReference>
<dbReference type="InterPro" id="IPR004358">
    <property type="entry name" value="Sig_transdc_His_kin-like_C"/>
</dbReference>
<dbReference type="PROSITE" id="PS50112">
    <property type="entry name" value="PAS"/>
    <property type="match status" value="1"/>
</dbReference>
<organism evidence="8 9">
    <name type="scientific">Pontibacter diazotrophicus</name>
    <dbReference type="NCBI Taxonomy" id="1400979"/>
    <lineage>
        <taxon>Bacteria</taxon>
        <taxon>Pseudomonadati</taxon>
        <taxon>Bacteroidota</taxon>
        <taxon>Cytophagia</taxon>
        <taxon>Cytophagales</taxon>
        <taxon>Hymenobacteraceae</taxon>
        <taxon>Pontibacter</taxon>
    </lineage>
</organism>
<evidence type="ECO:0000256" key="3">
    <source>
        <dbReference type="ARBA" id="ARBA00022553"/>
    </source>
</evidence>
<dbReference type="AlphaFoldDB" id="A0A3D8KYQ4"/>
<dbReference type="Pfam" id="PF02518">
    <property type="entry name" value="HATPase_c"/>
    <property type="match status" value="1"/>
</dbReference>
<dbReference type="SUPFAM" id="SSF55785">
    <property type="entry name" value="PYP-like sensor domain (PAS domain)"/>
    <property type="match status" value="1"/>
</dbReference>
<dbReference type="PRINTS" id="PR00344">
    <property type="entry name" value="BCTRLSENSOR"/>
</dbReference>
<dbReference type="PANTHER" id="PTHR43547">
    <property type="entry name" value="TWO-COMPONENT HISTIDINE KINASE"/>
    <property type="match status" value="1"/>
</dbReference>
<dbReference type="EC" id="2.7.13.3" evidence="2"/>
<dbReference type="OrthoDB" id="9757990at2"/>
<comment type="catalytic activity">
    <reaction evidence="1">
        <text>ATP + protein L-histidine = ADP + protein N-phospho-L-histidine.</text>
        <dbReference type="EC" id="2.7.13.3"/>
    </reaction>
</comment>